<proteinExistence type="predicted"/>
<dbReference type="SUPFAM" id="SSF88713">
    <property type="entry name" value="Glycoside hydrolase/deacetylase"/>
    <property type="match status" value="1"/>
</dbReference>
<evidence type="ECO:0000313" key="1">
    <source>
        <dbReference type="EMBL" id="MBB6428955.1"/>
    </source>
</evidence>
<dbReference type="RefSeq" id="WP_184676544.1">
    <property type="nucleotide sequence ID" value="NZ_JACHGY010000001.1"/>
</dbReference>
<accession>A0A7X0LJ60</accession>
<comment type="caution">
    <text evidence="1">The sequence shown here is derived from an EMBL/GenBank/DDBJ whole genome shotgun (WGS) entry which is preliminary data.</text>
</comment>
<sequence length="251" mass="27525">MTASGTQLLLNVDTGERGADHAVDHALVQHADVINLACGGHAGDAESIRVFAELAHRLGKTVTAHLSYPDREHFGRRRLELPVDELLRSLDAQRIRLPEPEWVKFHGALYHEADRDPELAVALAAWLKQAGFTTAIAPVPGVFARAARESGLNVLAEAFVERRYHREEATDRVALLPRSHPEACLTTLPDALAQAEALIARREVRLHPHGESIRIEADTLCIHSDSPIAMELAAALADRLRGMRGETEAQP</sequence>
<dbReference type="PANTHER" id="PTHR30292">
    <property type="entry name" value="UNCHARACTERIZED PROTEIN YBGL-RELATED"/>
    <property type="match status" value="1"/>
</dbReference>
<dbReference type="InterPro" id="IPR005501">
    <property type="entry name" value="LamB/YcsF/PxpA-like"/>
</dbReference>
<dbReference type="Proteomes" id="UP000541810">
    <property type="component" value="Unassembled WGS sequence"/>
</dbReference>
<keyword evidence="2" id="KW-1185">Reference proteome</keyword>
<dbReference type="GO" id="GO:0005975">
    <property type="term" value="P:carbohydrate metabolic process"/>
    <property type="evidence" value="ECO:0007669"/>
    <property type="project" value="InterPro"/>
</dbReference>
<evidence type="ECO:0000313" key="2">
    <source>
        <dbReference type="Proteomes" id="UP000541810"/>
    </source>
</evidence>
<protein>
    <submittedName>
        <fullName evidence="1">UPF0271 protein</fullName>
    </submittedName>
</protein>
<dbReference type="InterPro" id="IPR011330">
    <property type="entry name" value="Glyco_hydro/deAcase_b/a-brl"/>
</dbReference>
<organism evidence="1 2">
    <name type="scientific">Algisphaera agarilytica</name>
    <dbReference type="NCBI Taxonomy" id="1385975"/>
    <lineage>
        <taxon>Bacteria</taxon>
        <taxon>Pseudomonadati</taxon>
        <taxon>Planctomycetota</taxon>
        <taxon>Phycisphaerae</taxon>
        <taxon>Phycisphaerales</taxon>
        <taxon>Phycisphaeraceae</taxon>
        <taxon>Algisphaera</taxon>
    </lineage>
</organism>
<dbReference type="EMBL" id="JACHGY010000001">
    <property type="protein sequence ID" value="MBB6428955.1"/>
    <property type="molecule type" value="Genomic_DNA"/>
</dbReference>
<dbReference type="Pfam" id="PF03746">
    <property type="entry name" value="LamB_YcsF"/>
    <property type="match status" value="1"/>
</dbReference>
<dbReference type="PANTHER" id="PTHR30292:SF0">
    <property type="entry name" value="5-OXOPROLINASE SUBUNIT A"/>
    <property type="match status" value="1"/>
</dbReference>
<name>A0A7X0LJ60_9BACT</name>
<dbReference type="Gene3D" id="3.20.20.370">
    <property type="entry name" value="Glycoside hydrolase/deacetylase"/>
    <property type="match status" value="1"/>
</dbReference>
<gene>
    <name evidence="1" type="ORF">HNQ40_000761</name>
</gene>
<dbReference type="AlphaFoldDB" id="A0A7X0LJ60"/>
<reference evidence="1 2" key="1">
    <citation type="submission" date="2020-08" db="EMBL/GenBank/DDBJ databases">
        <title>Genomic Encyclopedia of Type Strains, Phase IV (KMG-IV): sequencing the most valuable type-strain genomes for metagenomic binning, comparative biology and taxonomic classification.</title>
        <authorList>
            <person name="Goeker M."/>
        </authorList>
    </citation>
    <scope>NUCLEOTIDE SEQUENCE [LARGE SCALE GENOMIC DNA]</scope>
    <source>
        <strain evidence="1 2">DSM 103725</strain>
    </source>
</reference>